<dbReference type="STRING" id="1484693.RS694_10405"/>
<keyword evidence="5" id="KW-0676">Redox-active center</keyword>
<dbReference type="PANTHER" id="PTHR13887">
    <property type="entry name" value="GLUTATHIONE S-TRANSFERASE KAPPA"/>
    <property type="match status" value="1"/>
</dbReference>
<proteinExistence type="inferred from homology"/>
<dbReference type="InterPro" id="IPR013766">
    <property type="entry name" value="Thioredoxin_domain"/>
</dbReference>
<evidence type="ECO:0000259" key="7">
    <source>
        <dbReference type="PROSITE" id="PS51352"/>
    </source>
</evidence>
<feature type="domain" description="Thioredoxin" evidence="7">
    <location>
        <begin position="32"/>
        <end position="166"/>
    </location>
</feature>
<dbReference type="eggNOG" id="COG1651">
    <property type="taxonomic scope" value="Bacteria"/>
</dbReference>
<evidence type="ECO:0000256" key="1">
    <source>
        <dbReference type="ARBA" id="ARBA00005791"/>
    </source>
</evidence>
<dbReference type="AlphaFoldDB" id="A0A1P8KA87"/>
<name>A0A1P8KA87_9BURK</name>
<accession>A0A1P8KA87</accession>
<dbReference type="GO" id="GO:0016491">
    <property type="term" value="F:oxidoreductase activity"/>
    <property type="evidence" value="ECO:0007669"/>
    <property type="project" value="UniProtKB-KW"/>
</dbReference>
<dbReference type="KEGG" id="rsb:RS694_10405"/>
<dbReference type="EMBL" id="CP019239">
    <property type="protein sequence ID" value="APW42903.1"/>
    <property type="molecule type" value="Genomic_DNA"/>
</dbReference>
<comment type="similarity">
    <text evidence="1">Belongs to the thioredoxin family. DsbA subfamily.</text>
</comment>
<evidence type="ECO:0000256" key="4">
    <source>
        <dbReference type="ARBA" id="ARBA00023157"/>
    </source>
</evidence>
<keyword evidence="6" id="KW-0472">Membrane</keyword>
<keyword evidence="6" id="KW-1133">Transmembrane helix</keyword>
<evidence type="ECO:0000256" key="2">
    <source>
        <dbReference type="ARBA" id="ARBA00022729"/>
    </source>
</evidence>
<dbReference type="Gene3D" id="3.40.30.10">
    <property type="entry name" value="Glutaredoxin"/>
    <property type="match status" value="1"/>
</dbReference>
<dbReference type="Proteomes" id="UP000186110">
    <property type="component" value="Chromosome"/>
</dbReference>
<dbReference type="InterPro" id="IPR012336">
    <property type="entry name" value="Thioredoxin-like_fold"/>
</dbReference>
<dbReference type="InterPro" id="IPR036249">
    <property type="entry name" value="Thioredoxin-like_sf"/>
</dbReference>
<keyword evidence="3" id="KW-0560">Oxidoreductase</keyword>
<evidence type="ECO:0000313" key="8">
    <source>
        <dbReference type="EMBL" id="APW42903.1"/>
    </source>
</evidence>
<reference evidence="8 9" key="1">
    <citation type="submission" date="2017-01" db="EMBL/GenBank/DDBJ databases">
        <authorList>
            <person name="Mah S.A."/>
            <person name="Swanson W.J."/>
            <person name="Moy G.W."/>
            <person name="Vacquier V.D."/>
        </authorList>
    </citation>
    <scope>NUCLEOTIDE SEQUENCE [LARGE SCALE GENOMIC DNA]</scope>
    <source>
        <strain evidence="8 9">DSM 22694</strain>
    </source>
</reference>
<dbReference type="PANTHER" id="PTHR13887:SF14">
    <property type="entry name" value="DISULFIDE BOND FORMATION PROTEIN D"/>
    <property type="match status" value="1"/>
</dbReference>
<evidence type="ECO:0000256" key="3">
    <source>
        <dbReference type="ARBA" id="ARBA00023002"/>
    </source>
</evidence>
<evidence type="ECO:0000256" key="6">
    <source>
        <dbReference type="SAM" id="Phobius"/>
    </source>
</evidence>
<evidence type="ECO:0000256" key="5">
    <source>
        <dbReference type="ARBA" id="ARBA00023284"/>
    </source>
</evidence>
<keyword evidence="9" id="KW-1185">Reference proteome</keyword>
<dbReference type="SUPFAM" id="SSF52833">
    <property type="entry name" value="Thioredoxin-like"/>
    <property type="match status" value="1"/>
</dbReference>
<organism evidence="8 9">
    <name type="scientific">Rhodoferax saidenbachensis</name>
    <dbReference type="NCBI Taxonomy" id="1484693"/>
    <lineage>
        <taxon>Bacteria</taxon>
        <taxon>Pseudomonadati</taxon>
        <taxon>Pseudomonadota</taxon>
        <taxon>Betaproteobacteria</taxon>
        <taxon>Burkholderiales</taxon>
        <taxon>Comamonadaceae</taxon>
        <taxon>Rhodoferax</taxon>
    </lineage>
</organism>
<keyword evidence="4" id="KW-1015">Disulfide bond</keyword>
<dbReference type="Pfam" id="PF13462">
    <property type="entry name" value="Thioredoxin_4"/>
    <property type="match status" value="1"/>
</dbReference>
<evidence type="ECO:0000313" key="9">
    <source>
        <dbReference type="Proteomes" id="UP000186110"/>
    </source>
</evidence>
<keyword evidence="2" id="KW-0732">Signal</keyword>
<dbReference type="RefSeq" id="WP_029705703.1">
    <property type="nucleotide sequence ID" value="NZ_CP019239.1"/>
</dbReference>
<dbReference type="PROSITE" id="PS51352">
    <property type="entry name" value="THIOREDOXIN_2"/>
    <property type="match status" value="1"/>
</dbReference>
<gene>
    <name evidence="8" type="ORF">RS694_10405</name>
</gene>
<feature type="transmembrane region" description="Helical" evidence="6">
    <location>
        <begin position="6"/>
        <end position="26"/>
    </location>
</feature>
<protein>
    <submittedName>
        <fullName evidence="8">Disulfide bond formation protein DsbA</fullName>
    </submittedName>
</protein>
<sequence length="218" mass="24022">MNSKKFTVSILLAVVLVFFAFGMYSYQERVKNSQSDKVSQAESRLVRAHSPVLGPANAPVTIVEFFDPACETCREFYPIVKGLLKKYPNDVRLVLRYAPFHRNSDLVANMLEASKVQGKYWAVLDAVLADQPLWASHGEPNLYVAYQSAVRAGVDLNKALLDAQSPAVIAALKQDVEDLTALEVTKTPTFFVNGRGLPSFGASQLESLVAEEVAKIKK</sequence>
<keyword evidence="6" id="KW-0812">Transmembrane</keyword>